<feature type="signal peptide" evidence="1">
    <location>
        <begin position="1"/>
        <end position="23"/>
    </location>
</feature>
<sequence length="202" mass="23198">MKMISKVFLFAVLVFGFYLPVDASASTGEMDEQLEKDGSPFMNQQNTPFADWWLTMYEYEMSEGVFEMEAPMGLGKLIVEVDELVPNMFQFNVEYQTTSINQFAHVADMNFTSTIFNHGDGIEILSLNQRSFTMHDGFHFLSGSERYRVEEAPPIYLNQMAYDLSYIDLQGNMRMATLIMSPYANNDGDAGWKAYYQVSMPY</sequence>
<protein>
    <submittedName>
        <fullName evidence="2">Uncharacterized protein</fullName>
    </submittedName>
</protein>
<reference evidence="2 3" key="1">
    <citation type="journal article" date="1979" name="Int. J. Syst. Evol. Microbiol.">
        <title>Bacillus globisporus subsp. marinus subsp. nov.</title>
        <authorList>
            <person name="Liu H."/>
        </authorList>
    </citation>
    <scope>NUCLEOTIDE SEQUENCE [LARGE SCALE GENOMIC DNA]</scope>
    <source>
        <strain evidence="2 3">DSM 1297</strain>
    </source>
</reference>
<name>A0ABV3Q463_9BACL</name>
<feature type="chain" id="PRO_5045454248" evidence="1">
    <location>
        <begin position="24"/>
        <end position="202"/>
    </location>
</feature>
<comment type="caution">
    <text evidence="2">The sequence shown here is derived from an EMBL/GenBank/DDBJ whole genome shotgun (WGS) entry which is preliminary data.</text>
</comment>
<evidence type="ECO:0000313" key="3">
    <source>
        <dbReference type="Proteomes" id="UP001556040"/>
    </source>
</evidence>
<dbReference type="Proteomes" id="UP001556040">
    <property type="component" value="Unassembled WGS sequence"/>
</dbReference>
<evidence type="ECO:0000313" key="2">
    <source>
        <dbReference type="EMBL" id="MEW9501906.1"/>
    </source>
</evidence>
<evidence type="ECO:0000256" key="1">
    <source>
        <dbReference type="SAM" id="SignalP"/>
    </source>
</evidence>
<keyword evidence="1" id="KW-0732">Signal</keyword>
<dbReference type="RefSeq" id="WP_367779395.1">
    <property type="nucleotide sequence ID" value="NZ_JBFMIA010000006.1"/>
</dbReference>
<accession>A0ABV3Q463</accession>
<keyword evidence="3" id="KW-1185">Reference proteome</keyword>
<dbReference type="EMBL" id="JBFMIA010000006">
    <property type="protein sequence ID" value="MEW9501906.1"/>
    <property type="molecule type" value="Genomic_DNA"/>
</dbReference>
<organism evidence="2 3">
    <name type="scientific">Jeotgalibacillus marinus</name>
    <dbReference type="NCBI Taxonomy" id="86667"/>
    <lineage>
        <taxon>Bacteria</taxon>
        <taxon>Bacillati</taxon>
        <taxon>Bacillota</taxon>
        <taxon>Bacilli</taxon>
        <taxon>Bacillales</taxon>
        <taxon>Caryophanaceae</taxon>
        <taxon>Jeotgalibacillus</taxon>
    </lineage>
</organism>
<gene>
    <name evidence="2" type="ORF">AB1471_08840</name>
</gene>
<proteinExistence type="predicted"/>